<comment type="similarity">
    <text evidence="2">Belongs to the complex I subunit 4 family.</text>
</comment>
<dbReference type="AlphaFoldDB" id="A0A2M8PB20"/>
<evidence type="ECO:0000313" key="10">
    <source>
        <dbReference type="Proteomes" id="UP000229681"/>
    </source>
</evidence>
<feature type="domain" description="NADH:quinone oxidoreductase/Mrp antiporter transmembrane" evidence="8">
    <location>
        <begin position="140"/>
        <end position="202"/>
    </location>
</feature>
<comment type="subcellular location">
    <subcellularLocation>
        <location evidence="1">Endomembrane system</location>
        <topology evidence="1">Multi-pass membrane protein</topology>
    </subcellularLocation>
    <subcellularLocation>
        <location evidence="6">Membrane</location>
        <topology evidence="6">Multi-pass membrane protein</topology>
    </subcellularLocation>
</comment>
<feature type="domain" description="NADH:quinone oxidoreductase/Mrp antiporter transmembrane" evidence="8">
    <location>
        <begin position="261"/>
        <end position="455"/>
    </location>
</feature>
<feature type="transmembrane region" description="Helical" evidence="7">
    <location>
        <begin position="526"/>
        <end position="544"/>
    </location>
</feature>
<dbReference type="GO" id="GO:0008137">
    <property type="term" value="F:NADH dehydrogenase (ubiquinone) activity"/>
    <property type="evidence" value="ECO:0007669"/>
    <property type="project" value="InterPro"/>
</dbReference>
<sequence>MLLTAVLVIPIAAAFFMLLALKDEQKTEVRLLAAFSTGVCLVLSLLVYFEASTPTALAAAAEKGARGLSYFVQEINLPWVPALGINYHVGVDGTTAPMVLLTGLAAFTGVLISWKIEERVREFMAFFLLLVAGVYGVFVSLDLFLLFFWYEFAIFPMYFLIAGWGWKATREYAAMKLTLYILVGSFVALIGLLVMYFSAGSFFAENPQRLEQLRQVLNNPEAPAYSFDFYHFEAASRWRLLNGAIGPFDITPAGGISVAKLWFPLIFIGFGVLAGMFPFHNWSPDGHVAAPTAVSMIHAGVLMKLGAYAALRVGVQLLPEGAKVHLPWIILLTAINVVYGAFIAYRQRDFKYVIGFSSVSHMGLVMMGISTMSVQGLTGAGLQMFSHGVMTALFFSCVGMVYDQAHTRDIPSLGGFGKRMPLVALAFIIGGLVSMGMPGLSGFVAEFPIMQGLWAGPVFAEGATSPLRLAYFPTFDYFPILAMITVLGIILTAGYVLKVTQLVFFGEFNAQRFPEVRDVTIIDKTALALLVVFLILLGVFPRFMTGLLEGGMQPILTALTGR</sequence>
<comment type="caution">
    <text evidence="9">The sequence shown here is derived from an EMBL/GenBank/DDBJ whole genome shotgun (WGS) entry which is preliminary data.</text>
</comment>
<feature type="transmembrane region" description="Helical" evidence="7">
    <location>
        <begin position="123"/>
        <end position="141"/>
    </location>
</feature>
<evidence type="ECO:0000259" key="8">
    <source>
        <dbReference type="Pfam" id="PF00361"/>
    </source>
</evidence>
<dbReference type="GO" id="GO:0015990">
    <property type="term" value="P:electron transport coupled proton transport"/>
    <property type="evidence" value="ECO:0007669"/>
    <property type="project" value="TreeGrafter"/>
</dbReference>
<keyword evidence="5 7" id="KW-0472">Membrane</keyword>
<dbReference type="PRINTS" id="PR01437">
    <property type="entry name" value="NUOXDRDTASE4"/>
</dbReference>
<dbReference type="Pfam" id="PF00361">
    <property type="entry name" value="Proton_antipo_M"/>
    <property type="match status" value="2"/>
</dbReference>
<feature type="transmembrane region" description="Helical" evidence="7">
    <location>
        <begin position="352"/>
        <end position="372"/>
    </location>
</feature>
<feature type="transmembrane region" description="Helical" evidence="7">
    <location>
        <begin position="96"/>
        <end position="116"/>
    </location>
</feature>
<dbReference type="PANTHER" id="PTHR43507:SF4">
    <property type="entry name" value="PROTON-TRANSLOCATING NADH-QUINONE OXIDOREDUCTASE, CHAIN M"/>
    <property type="match status" value="1"/>
</dbReference>
<dbReference type="GO" id="GO:0012505">
    <property type="term" value="C:endomembrane system"/>
    <property type="evidence" value="ECO:0007669"/>
    <property type="project" value="UniProtKB-SubCell"/>
</dbReference>
<feature type="transmembrane region" description="Helical" evidence="7">
    <location>
        <begin position="326"/>
        <end position="345"/>
    </location>
</feature>
<feature type="transmembrane region" description="Helical" evidence="7">
    <location>
        <begin position="6"/>
        <end position="22"/>
    </location>
</feature>
<dbReference type="GO" id="GO:0003954">
    <property type="term" value="F:NADH dehydrogenase activity"/>
    <property type="evidence" value="ECO:0007669"/>
    <property type="project" value="TreeGrafter"/>
</dbReference>
<feature type="transmembrane region" description="Helical" evidence="7">
    <location>
        <begin position="384"/>
        <end position="402"/>
    </location>
</feature>
<evidence type="ECO:0000256" key="7">
    <source>
        <dbReference type="SAM" id="Phobius"/>
    </source>
</evidence>
<protein>
    <submittedName>
        <fullName evidence="9">NADH-quinone oxidoreductase subunit M</fullName>
    </submittedName>
</protein>
<dbReference type="InterPro" id="IPR003918">
    <property type="entry name" value="NADH_UbQ_OxRdtase"/>
</dbReference>
<dbReference type="NCBIfam" id="TIGR01972">
    <property type="entry name" value="NDH_I_M"/>
    <property type="match status" value="1"/>
</dbReference>
<dbReference type="EMBL" id="PGTM01000282">
    <property type="protein sequence ID" value="PJF34749.1"/>
    <property type="molecule type" value="Genomic_DNA"/>
</dbReference>
<dbReference type="GO" id="GO:0042773">
    <property type="term" value="P:ATP synthesis coupled electron transport"/>
    <property type="evidence" value="ECO:0007669"/>
    <property type="project" value="InterPro"/>
</dbReference>
<evidence type="ECO:0000256" key="2">
    <source>
        <dbReference type="ARBA" id="ARBA00009025"/>
    </source>
</evidence>
<keyword evidence="3 6" id="KW-0812">Transmembrane</keyword>
<feature type="transmembrane region" description="Helical" evidence="7">
    <location>
        <begin position="261"/>
        <end position="279"/>
    </location>
</feature>
<reference evidence="9 10" key="1">
    <citation type="submission" date="2017-11" db="EMBL/GenBank/DDBJ databases">
        <title>Evolution of Phototrophy in the Chloroflexi Phylum Driven by Horizontal Gene Transfer.</title>
        <authorList>
            <person name="Ward L.M."/>
            <person name="Hemp J."/>
            <person name="Shih P.M."/>
            <person name="Mcglynn S.E."/>
            <person name="Fischer W."/>
        </authorList>
    </citation>
    <scope>NUCLEOTIDE SEQUENCE [LARGE SCALE GENOMIC DNA]</scope>
    <source>
        <strain evidence="9">JP3_13</strain>
    </source>
</reference>
<feature type="transmembrane region" description="Helical" evidence="7">
    <location>
        <begin position="422"/>
        <end position="444"/>
    </location>
</feature>
<feature type="transmembrane region" description="Helical" evidence="7">
    <location>
        <begin position="288"/>
        <end position="311"/>
    </location>
</feature>
<evidence type="ECO:0000256" key="4">
    <source>
        <dbReference type="ARBA" id="ARBA00022989"/>
    </source>
</evidence>
<feature type="transmembrane region" description="Helical" evidence="7">
    <location>
        <begin position="29"/>
        <end position="49"/>
    </location>
</feature>
<feature type="transmembrane region" description="Helical" evidence="7">
    <location>
        <begin position="178"/>
        <end position="199"/>
    </location>
</feature>
<keyword evidence="4 7" id="KW-1133">Transmembrane helix</keyword>
<evidence type="ECO:0000256" key="1">
    <source>
        <dbReference type="ARBA" id="ARBA00004127"/>
    </source>
</evidence>
<dbReference type="PANTHER" id="PTHR43507">
    <property type="entry name" value="NADH-UBIQUINONE OXIDOREDUCTASE CHAIN 4"/>
    <property type="match status" value="1"/>
</dbReference>
<gene>
    <name evidence="9" type="ORF">CUN49_14080</name>
</gene>
<feature type="transmembrane region" description="Helical" evidence="7">
    <location>
        <begin position="477"/>
        <end position="505"/>
    </location>
</feature>
<name>A0A2M8PB20_9CHLR</name>
<dbReference type="Proteomes" id="UP000229681">
    <property type="component" value="Unassembled WGS sequence"/>
</dbReference>
<evidence type="ECO:0000256" key="3">
    <source>
        <dbReference type="ARBA" id="ARBA00022692"/>
    </source>
</evidence>
<evidence type="ECO:0000256" key="6">
    <source>
        <dbReference type="RuleBase" id="RU000320"/>
    </source>
</evidence>
<organism evidence="9 10">
    <name type="scientific">Candidatus Thermofonsia Clade 1 bacterium</name>
    <dbReference type="NCBI Taxonomy" id="2364210"/>
    <lineage>
        <taxon>Bacteria</taxon>
        <taxon>Bacillati</taxon>
        <taxon>Chloroflexota</taxon>
        <taxon>Candidatus Thermofontia</taxon>
        <taxon>Candidatus Thermofonsia Clade 1</taxon>
    </lineage>
</organism>
<dbReference type="GO" id="GO:0048039">
    <property type="term" value="F:ubiquinone binding"/>
    <property type="evidence" value="ECO:0007669"/>
    <property type="project" value="TreeGrafter"/>
</dbReference>
<evidence type="ECO:0000256" key="5">
    <source>
        <dbReference type="ARBA" id="ARBA00023136"/>
    </source>
</evidence>
<feature type="transmembrane region" description="Helical" evidence="7">
    <location>
        <begin position="147"/>
        <end position="166"/>
    </location>
</feature>
<accession>A0A2M8PB20</accession>
<proteinExistence type="inferred from homology"/>
<dbReference type="InterPro" id="IPR010227">
    <property type="entry name" value="NADH_Q_OxRdtase_chainM/4"/>
</dbReference>
<dbReference type="GO" id="GO:0016020">
    <property type="term" value="C:membrane"/>
    <property type="evidence" value="ECO:0007669"/>
    <property type="project" value="UniProtKB-SubCell"/>
</dbReference>
<evidence type="ECO:0000313" key="9">
    <source>
        <dbReference type="EMBL" id="PJF34749.1"/>
    </source>
</evidence>
<dbReference type="InterPro" id="IPR001750">
    <property type="entry name" value="ND/Mrp_TM"/>
</dbReference>